<comment type="caution">
    <text evidence="1">The sequence shown here is derived from an EMBL/GenBank/DDBJ whole genome shotgun (WGS) entry which is preliminary data.</text>
</comment>
<dbReference type="CDD" id="cd10148">
    <property type="entry name" value="CsoR-like_DUF156"/>
    <property type="match status" value="1"/>
</dbReference>
<dbReference type="PANTHER" id="PTHR33677">
    <property type="entry name" value="TRANSCRIPTIONAL REPRESSOR FRMR-RELATED"/>
    <property type="match status" value="1"/>
</dbReference>
<dbReference type="AlphaFoldDB" id="A0A7V4E1X5"/>
<dbReference type="Gene3D" id="1.20.58.1000">
    <property type="entry name" value="Metal-sensitive repressor, helix protomer"/>
    <property type="match status" value="1"/>
</dbReference>
<organism evidence="1">
    <name type="scientific">candidate division WOR-3 bacterium</name>
    <dbReference type="NCBI Taxonomy" id="2052148"/>
    <lineage>
        <taxon>Bacteria</taxon>
        <taxon>Bacteria division WOR-3</taxon>
    </lineage>
</organism>
<reference evidence="1" key="1">
    <citation type="journal article" date="2020" name="mSystems">
        <title>Genome- and Community-Level Interaction Insights into Carbon Utilization and Element Cycling Functions of Hydrothermarchaeota in Hydrothermal Sediment.</title>
        <authorList>
            <person name="Zhou Z."/>
            <person name="Liu Y."/>
            <person name="Xu W."/>
            <person name="Pan J."/>
            <person name="Luo Z.H."/>
            <person name="Li M."/>
        </authorList>
    </citation>
    <scope>NUCLEOTIDE SEQUENCE [LARGE SCALE GENOMIC DNA]</scope>
    <source>
        <strain evidence="1">SpSt-695</strain>
    </source>
</reference>
<accession>A0A7V4E1X5</accession>
<dbReference type="GO" id="GO:0045892">
    <property type="term" value="P:negative regulation of DNA-templated transcription"/>
    <property type="evidence" value="ECO:0007669"/>
    <property type="project" value="UniProtKB-ARBA"/>
</dbReference>
<proteinExistence type="predicted"/>
<protein>
    <submittedName>
        <fullName evidence="1">Metal-sensitive transcriptional regulator</fullName>
    </submittedName>
</protein>
<dbReference type="InterPro" id="IPR003735">
    <property type="entry name" value="Metal_Tscrpt_repr"/>
</dbReference>
<dbReference type="Pfam" id="PF02583">
    <property type="entry name" value="Trns_repr_metal"/>
    <property type="match status" value="1"/>
</dbReference>
<dbReference type="InterPro" id="IPR038390">
    <property type="entry name" value="Metal_Tscrpt_repr_sf"/>
</dbReference>
<dbReference type="GO" id="GO:0046872">
    <property type="term" value="F:metal ion binding"/>
    <property type="evidence" value="ECO:0007669"/>
    <property type="project" value="InterPro"/>
</dbReference>
<dbReference type="GO" id="GO:0003677">
    <property type="term" value="F:DNA binding"/>
    <property type="evidence" value="ECO:0007669"/>
    <property type="project" value="InterPro"/>
</dbReference>
<evidence type="ECO:0000313" key="1">
    <source>
        <dbReference type="EMBL" id="HGK54030.1"/>
    </source>
</evidence>
<gene>
    <name evidence="1" type="ORF">ENU72_03290</name>
</gene>
<dbReference type="PANTHER" id="PTHR33677:SF3">
    <property type="entry name" value="COPPER-SENSING TRANSCRIPTIONAL REPRESSOR RICR"/>
    <property type="match status" value="1"/>
</dbReference>
<sequence>MKLNEKTKEEILPRIRKVKGQIEGIEKMVQERRYCVDIINQITAVRRALEKISLMIMESHIKTHVKEAIKHDEKSDEMIKELTETIFKFIR</sequence>
<name>A0A7V4E1X5_UNCW3</name>
<dbReference type="EMBL" id="DTDP01000150">
    <property type="protein sequence ID" value="HGK54030.1"/>
    <property type="molecule type" value="Genomic_DNA"/>
</dbReference>